<reference evidence="3" key="1">
    <citation type="submission" date="2020-02" db="EMBL/GenBank/DDBJ databases">
        <authorList>
            <person name="Meier V. D."/>
        </authorList>
    </citation>
    <scope>NUCLEOTIDE SEQUENCE</scope>
    <source>
        <strain evidence="3">AVDCRST_MAG80</strain>
    </source>
</reference>
<proteinExistence type="inferred from homology"/>
<evidence type="ECO:0000256" key="1">
    <source>
        <dbReference type="ARBA" id="ARBA00010364"/>
    </source>
</evidence>
<dbReference type="InterPro" id="IPR003746">
    <property type="entry name" value="DUF167"/>
</dbReference>
<comment type="similarity">
    <text evidence="1 2">Belongs to the UPF0235 family.</text>
</comment>
<evidence type="ECO:0000313" key="3">
    <source>
        <dbReference type="EMBL" id="CAA9450060.1"/>
    </source>
</evidence>
<sequence length="108" mass="11444">MSKAGTRVRAEDFVRPVEGGVYVKLRVSPGAKSTAVKGLYGEGAIRLSVAAPPVEGKANAEVERYLARLCGLSRSEVTVVKGASSRDKLIFVSGIGPDEIRTRLSTLL</sequence>
<dbReference type="Gene3D" id="3.30.1200.10">
    <property type="entry name" value="YggU-like"/>
    <property type="match status" value="1"/>
</dbReference>
<dbReference type="NCBIfam" id="TIGR00251">
    <property type="entry name" value="DUF167 family protein"/>
    <property type="match status" value="1"/>
</dbReference>
<protein>
    <recommendedName>
        <fullName evidence="2">UPF0235 protein AVDCRST_MAG80-2180</fullName>
    </recommendedName>
</protein>
<organism evidence="3">
    <name type="scientific">uncultured Rubrobacteraceae bacterium</name>
    <dbReference type="NCBI Taxonomy" id="349277"/>
    <lineage>
        <taxon>Bacteria</taxon>
        <taxon>Bacillati</taxon>
        <taxon>Actinomycetota</taxon>
        <taxon>Rubrobacteria</taxon>
        <taxon>Rubrobacterales</taxon>
        <taxon>Rubrobacteraceae</taxon>
        <taxon>environmental samples</taxon>
    </lineage>
</organism>
<dbReference type="InterPro" id="IPR036591">
    <property type="entry name" value="YggU-like_sf"/>
</dbReference>
<dbReference type="Pfam" id="PF02594">
    <property type="entry name" value="DUF167"/>
    <property type="match status" value="1"/>
</dbReference>
<dbReference type="AlphaFoldDB" id="A0A6J4QTC5"/>
<dbReference type="EMBL" id="CADCVC010000187">
    <property type="protein sequence ID" value="CAA9450060.1"/>
    <property type="molecule type" value="Genomic_DNA"/>
</dbReference>
<accession>A0A6J4QTC5</accession>
<dbReference type="GO" id="GO:0005737">
    <property type="term" value="C:cytoplasm"/>
    <property type="evidence" value="ECO:0007669"/>
    <property type="project" value="TreeGrafter"/>
</dbReference>
<dbReference type="SUPFAM" id="SSF69786">
    <property type="entry name" value="YggU-like"/>
    <property type="match status" value="1"/>
</dbReference>
<dbReference type="PANTHER" id="PTHR13420">
    <property type="entry name" value="UPF0235 PROTEIN C15ORF40"/>
    <property type="match status" value="1"/>
</dbReference>
<dbReference type="HAMAP" id="MF_00634">
    <property type="entry name" value="UPF0235"/>
    <property type="match status" value="1"/>
</dbReference>
<dbReference type="PANTHER" id="PTHR13420:SF7">
    <property type="entry name" value="UPF0235 PROTEIN C15ORF40"/>
    <property type="match status" value="1"/>
</dbReference>
<gene>
    <name evidence="3" type="ORF">AVDCRST_MAG80-2180</name>
</gene>
<dbReference type="SMART" id="SM01152">
    <property type="entry name" value="DUF167"/>
    <property type="match status" value="1"/>
</dbReference>
<evidence type="ECO:0000256" key="2">
    <source>
        <dbReference type="HAMAP-Rule" id="MF_00634"/>
    </source>
</evidence>
<name>A0A6J4QTC5_9ACTN</name>